<dbReference type="PANTHER" id="PTHR32322:SF2">
    <property type="entry name" value="EAMA DOMAIN-CONTAINING PROTEIN"/>
    <property type="match status" value="1"/>
</dbReference>
<reference evidence="8 9" key="1">
    <citation type="submission" date="2020-05" db="EMBL/GenBank/DDBJ databases">
        <title>Azospirillum oleiclasticum sp. nov, a nitrogen-fixing and heavy crude oil-emulsifying bacterium isolated from the crude oil of Yumen Oilfield.</title>
        <authorList>
            <person name="Wu D."/>
            <person name="Cai M."/>
            <person name="Zhang X."/>
        </authorList>
    </citation>
    <scope>NUCLEOTIDE SEQUENCE [LARGE SCALE GENOMIC DNA]</scope>
    <source>
        <strain evidence="8 9">ROY-1-1-2</strain>
    </source>
</reference>
<protein>
    <submittedName>
        <fullName evidence="8">EamA family transporter</fullName>
    </submittedName>
</protein>
<keyword evidence="9" id="KW-1185">Reference proteome</keyword>
<keyword evidence="4 6" id="KW-1133">Transmembrane helix</keyword>
<feature type="transmembrane region" description="Helical" evidence="6">
    <location>
        <begin position="173"/>
        <end position="193"/>
    </location>
</feature>
<comment type="caution">
    <text evidence="8">The sequence shown here is derived from an EMBL/GenBank/DDBJ whole genome shotgun (WGS) entry which is preliminary data.</text>
</comment>
<feature type="transmembrane region" description="Helical" evidence="6">
    <location>
        <begin position="205"/>
        <end position="227"/>
    </location>
</feature>
<feature type="transmembrane region" description="Helical" evidence="6">
    <location>
        <begin position="30"/>
        <end position="51"/>
    </location>
</feature>
<dbReference type="EMBL" id="JABFDB010000008">
    <property type="protein sequence ID" value="NYZ20599.1"/>
    <property type="molecule type" value="Genomic_DNA"/>
</dbReference>
<proteinExistence type="inferred from homology"/>
<name>A0ABX2TC42_9PROT</name>
<evidence type="ECO:0000313" key="9">
    <source>
        <dbReference type="Proteomes" id="UP000584642"/>
    </source>
</evidence>
<evidence type="ECO:0000256" key="2">
    <source>
        <dbReference type="ARBA" id="ARBA00007362"/>
    </source>
</evidence>
<dbReference type="Pfam" id="PF00892">
    <property type="entry name" value="EamA"/>
    <property type="match status" value="2"/>
</dbReference>
<feature type="transmembrane region" description="Helical" evidence="6">
    <location>
        <begin position="58"/>
        <end position="80"/>
    </location>
</feature>
<evidence type="ECO:0000256" key="3">
    <source>
        <dbReference type="ARBA" id="ARBA00022692"/>
    </source>
</evidence>
<dbReference type="InterPro" id="IPR000620">
    <property type="entry name" value="EamA_dom"/>
</dbReference>
<comment type="similarity">
    <text evidence="2">Belongs to the EamA transporter family.</text>
</comment>
<evidence type="ECO:0000259" key="7">
    <source>
        <dbReference type="Pfam" id="PF00892"/>
    </source>
</evidence>
<feature type="transmembrane region" description="Helical" evidence="6">
    <location>
        <begin position="144"/>
        <end position="161"/>
    </location>
</feature>
<organism evidence="8 9">
    <name type="scientific">Azospirillum oleiclasticum</name>
    <dbReference type="NCBI Taxonomy" id="2735135"/>
    <lineage>
        <taxon>Bacteria</taxon>
        <taxon>Pseudomonadati</taxon>
        <taxon>Pseudomonadota</taxon>
        <taxon>Alphaproteobacteria</taxon>
        <taxon>Rhodospirillales</taxon>
        <taxon>Azospirillaceae</taxon>
        <taxon>Azospirillum</taxon>
    </lineage>
</organism>
<dbReference type="Gene3D" id="1.10.3730.20">
    <property type="match status" value="2"/>
</dbReference>
<keyword evidence="3 6" id="KW-0812">Transmembrane</keyword>
<dbReference type="PANTHER" id="PTHR32322">
    <property type="entry name" value="INNER MEMBRANE TRANSPORTER"/>
    <property type="match status" value="1"/>
</dbReference>
<evidence type="ECO:0000256" key="1">
    <source>
        <dbReference type="ARBA" id="ARBA00004141"/>
    </source>
</evidence>
<feature type="domain" description="EamA" evidence="7">
    <location>
        <begin position="147"/>
        <end position="277"/>
    </location>
</feature>
<feature type="domain" description="EamA" evidence="7">
    <location>
        <begin position="6"/>
        <end position="130"/>
    </location>
</feature>
<feature type="transmembrane region" description="Helical" evidence="6">
    <location>
        <begin position="114"/>
        <end position="132"/>
    </location>
</feature>
<dbReference type="RefSeq" id="WP_180282366.1">
    <property type="nucleotide sequence ID" value="NZ_JABFDB010000008.1"/>
</dbReference>
<feature type="transmembrane region" description="Helical" evidence="6">
    <location>
        <begin position="233"/>
        <end position="255"/>
    </location>
</feature>
<evidence type="ECO:0000256" key="4">
    <source>
        <dbReference type="ARBA" id="ARBA00022989"/>
    </source>
</evidence>
<accession>A0ABX2TC42</accession>
<dbReference type="SUPFAM" id="SSF103481">
    <property type="entry name" value="Multidrug resistance efflux transporter EmrE"/>
    <property type="match status" value="2"/>
</dbReference>
<dbReference type="InterPro" id="IPR050638">
    <property type="entry name" value="AA-Vitamin_Transporters"/>
</dbReference>
<sequence>MSASVLLIVLFGAFLHAVWNAVVKADGDKLATIVMVNAAGAGIAAAVLPFLPQPAPESWPFLAASMVAQVVYFSLVAAAYRVGDMSQVYPLMRGTAPLLVAVASGPLMGETLSLPAWAGIVLVCGGVLGMALESGRRTGGNPAAVRFALVNALAIASYTLIDGIGVRLSGAPAAYTLWLAIITALPLLAWMRLRHPGRLWRGTRGRWHLGLLGGAGTLGSYGLALWAMTMAPVAVVAVLRESSILFATAISALVLKERIGPARLAATALIAAGAAVIRLA</sequence>
<dbReference type="InterPro" id="IPR037185">
    <property type="entry name" value="EmrE-like"/>
</dbReference>
<dbReference type="Proteomes" id="UP000584642">
    <property type="component" value="Unassembled WGS sequence"/>
</dbReference>
<gene>
    <name evidence="8" type="ORF">HND93_12835</name>
</gene>
<evidence type="ECO:0000313" key="8">
    <source>
        <dbReference type="EMBL" id="NYZ20599.1"/>
    </source>
</evidence>
<evidence type="ECO:0000256" key="6">
    <source>
        <dbReference type="SAM" id="Phobius"/>
    </source>
</evidence>
<keyword evidence="5 6" id="KW-0472">Membrane</keyword>
<comment type="subcellular location">
    <subcellularLocation>
        <location evidence="1">Membrane</location>
        <topology evidence="1">Multi-pass membrane protein</topology>
    </subcellularLocation>
</comment>
<evidence type="ECO:0000256" key="5">
    <source>
        <dbReference type="ARBA" id="ARBA00023136"/>
    </source>
</evidence>